<dbReference type="Pfam" id="PF00076">
    <property type="entry name" value="RRM_1"/>
    <property type="match status" value="1"/>
</dbReference>
<evidence type="ECO:0000259" key="3">
    <source>
        <dbReference type="PROSITE" id="PS50102"/>
    </source>
</evidence>
<dbReference type="SUPFAM" id="SSF52047">
    <property type="entry name" value="RNI-like"/>
    <property type="match status" value="1"/>
</dbReference>
<dbReference type="GO" id="GO:0006952">
    <property type="term" value="P:defense response"/>
    <property type="evidence" value="ECO:0007669"/>
    <property type="project" value="UniProtKB-KW"/>
</dbReference>
<keyword evidence="1" id="KW-0611">Plant defense</keyword>
<dbReference type="PANTHER" id="PTHR36766:SF21">
    <property type="entry name" value="NB-ARC DOMAIN DISEASE RESISTANCE PROTEIN"/>
    <property type="match status" value="1"/>
</dbReference>
<dbReference type="InterPro" id="IPR012677">
    <property type="entry name" value="Nucleotide-bd_a/b_plait_sf"/>
</dbReference>
<dbReference type="PANTHER" id="PTHR36766">
    <property type="entry name" value="PLANT BROAD-SPECTRUM MILDEW RESISTANCE PROTEIN RPW8"/>
    <property type="match status" value="1"/>
</dbReference>
<proteinExistence type="predicted"/>
<evidence type="ECO:0000256" key="2">
    <source>
        <dbReference type="PROSITE-ProRule" id="PRU00176"/>
    </source>
</evidence>
<evidence type="ECO:0000313" key="5">
    <source>
        <dbReference type="Proteomes" id="UP001603857"/>
    </source>
</evidence>
<comment type="caution">
    <text evidence="4">The sequence shown here is derived from an EMBL/GenBank/DDBJ whole genome shotgun (WGS) entry which is preliminary data.</text>
</comment>
<dbReference type="InterPro" id="IPR027417">
    <property type="entry name" value="P-loop_NTPase"/>
</dbReference>
<dbReference type="Proteomes" id="UP001603857">
    <property type="component" value="Unassembled WGS sequence"/>
</dbReference>
<dbReference type="PROSITE" id="PS50102">
    <property type="entry name" value="RRM"/>
    <property type="match status" value="1"/>
</dbReference>
<keyword evidence="5" id="KW-1185">Reference proteome</keyword>
<sequence length="721" mass="80886">MEETAQLVAFPMKSPFGVPEKPEFSVGLDVPLSKLKMELLKEGVSIIVLTGLGGSGKTTLATKLCWDEHVKDDVWPGSEALVEKVKFHLSDCKILVTSRFACPTFGTSSCVLKPLLHEDAMTLFRHYAFSDGNSLNTPHDDLVQKVVKNCKGLPLAIKVIGRSLRHQPYELWQKMVEELSQGHSILDSNSELLTYLQKILDVLEDNTLIKECFMDLGLFPEDQRIPVTALIDMWAELYGLDNDGIEAMTIINKLDSMNLVNVIIARTYVEIYDTHNSYWSHMQPAQAKVLIVNLRTKQYSFPESMINMSKLKVLIVTNYSFHPSELTNFELLGSLSKLKRIRLERICVHSFVKLKNLTKLSLYMCSMSHAFQNDNILISEAFPHLVDLSIDYCKDMEVLPNGVCDITPLKKLSVTNCHKLLKLPQEIGNLVNLELLRLNSCTDLEGIPDSIGGLSNLRHLDISNCISLFNLPEDFGKLFNLRNLNMTSCARCELPSSVVNLVNLKIVICDEETASSWEGFEAMLPNLLIEVPQVDVNLNWLHSVSSQIWKYDEEVSGVCCYNHFNKVPPHSSSNSIPLPLFSTLSSFLQQALCGRSLSRTSILLLFLIPNSYLFNVHSDTVSGLSWSVDEKSLKDAFSSFGDVTQGPFLVVRVVYDKDSGRSRGFGFVIFTNEDDAKCAKHAMDGKALLGRPLRINFALEKARGVPVVVPRLLDTVHPNRR</sequence>
<dbReference type="InterPro" id="IPR035979">
    <property type="entry name" value="RBD_domain_sf"/>
</dbReference>
<dbReference type="Gene3D" id="3.30.70.330">
    <property type="match status" value="1"/>
</dbReference>
<dbReference type="PRINTS" id="PR00364">
    <property type="entry name" value="DISEASERSIST"/>
</dbReference>
<gene>
    <name evidence="4" type="ORF">Fmac_014824</name>
</gene>
<organism evidence="4 5">
    <name type="scientific">Flemingia macrophylla</name>
    <dbReference type="NCBI Taxonomy" id="520843"/>
    <lineage>
        <taxon>Eukaryota</taxon>
        <taxon>Viridiplantae</taxon>
        <taxon>Streptophyta</taxon>
        <taxon>Embryophyta</taxon>
        <taxon>Tracheophyta</taxon>
        <taxon>Spermatophyta</taxon>
        <taxon>Magnoliopsida</taxon>
        <taxon>eudicotyledons</taxon>
        <taxon>Gunneridae</taxon>
        <taxon>Pentapetalae</taxon>
        <taxon>rosids</taxon>
        <taxon>fabids</taxon>
        <taxon>Fabales</taxon>
        <taxon>Fabaceae</taxon>
        <taxon>Papilionoideae</taxon>
        <taxon>50 kb inversion clade</taxon>
        <taxon>NPAAA clade</taxon>
        <taxon>indigoferoid/millettioid clade</taxon>
        <taxon>Phaseoleae</taxon>
        <taxon>Flemingia</taxon>
    </lineage>
</organism>
<reference evidence="4 5" key="1">
    <citation type="submission" date="2024-08" db="EMBL/GenBank/DDBJ databases">
        <title>Insights into the chromosomal genome structure of Flemingia macrophylla.</title>
        <authorList>
            <person name="Ding Y."/>
            <person name="Zhao Y."/>
            <person name="Bi W."/>
            <person name="Wu M."/>
            <person name="Zhao G."/>
            <person name="Gong Y."/>
            <person name="Li W."/>
            <person name="Zhang P."/>
        </authorList>
    </citation>
    <scope>NUCLEOTIDE SEQUENCE [LARGE SCALE GENOMIC DNA]</scope>
    <source>
        <strain evidence="4">DYQJB</strain>
        <tissue evidence="4">Leaf</tissue>
    </source>
</reference>
<keyword evidence="2" id="KW-0694">RNA-binding</keyword>
<dbReference type="SUPFAM" id="SSF52540">
    <property type="entry name" value="P-loop containing nucleoside triphosphate hydrolases"/>
    <property type="match status" value="1"/>
</dbReference>
<dbReference type="GO" id="GO:0003723">
    <property type="term" value="F:RNA binding"/>
    <property type="evidence" value="ECO:0007669"/>
    <property type="project" value="UniProtKB-UniRule"/>
</dbReference>
<accession>A0ABD1MCT0</accession>
<dbReference type="InterPro" id="IPR032675">
    <property type="entry name" value="LRR_dom_sf"/>
</dbReference>
<dbReference type="InterPro" id="IPR042197">
    <property type="entry name" value="Apaf_helical"/>
</dbReference>
<dbReference type="Gene3D" id="1.10.8.430">
    <property type="entry name" value="Helical domain of apoptotic protease-activating factors"/>
    <property type="match status" value="1"/>
</dbReference>
<dbReference type="Gene3D" id="3.80.10.10">
    <property type="entry name" value="Ribonuclease Inhibitor"/>
    <property type="match status" value="1"/>
</dbReference>
<dbReference type="InterPro" id="IPR036388">
    <property type="entry name" value="WH-like_DNA-bd_sf"/>
</dbReference>
<dbReference type="SUPFAM" id="SSF54928">
    <property type="entry name" value="RNA-binding domain, RBD"/>
    <property type="match status" value="1"/>
</dbReference>
<dbReference type="Gene3D" id="3.40.50.300">
    <property type="entry name" value="P-loop containing nucleotide triphosphate hydrolases"/>
    <property type="match status" value="1"/>
</dbReference>
<feature type="domain" description="RRM" evidence="3">
    <location>
        <begin position="617"/>
        <end position="700"/>
    </location>
</feature>
<dbReference type="Gene3D" id="1.10.10.10">
    <property type="entry name" value="Winged helix-like DNA-binding domain superfamily/Winged helix DNA-binding domain"/>
    <property type="match status" value="1"/>
</dbReference>
<dbReference type="EMBL" id="JBGMDY010000005">
    <property type="protein sequence ID" value="KAL2333611.1"/>
    <property type="molecule type" value="Genomic_DNA"/>
</dbReference>
<protein>
    <recommendedName>
        <fullName evidence="3">RRM domain-containing protein</fullName>
    </recommendedName>
</protein>
<evidence type="ECO:0000313" key="4">
    <source>
        <dbReference type="EMBL" id="KAL2333611.1"/>
    </source>
</evidence>
<dbReference type="InterPro" id="IPR000504">
    <property type="entry name" value="RRM_dom"/>
</dbReference>
<evidence type="ECO:0000256" key="1">
    <source>
        <dbReference type="ARBA" id="ARBA00022821"/>
    </source>
</evidence>
<dbReference type="SMART" id="SM00360">
    <property type="entry name" value="RRM"/>
    <property type="match status" value="1"/>
</dbReference>
<name>A0ABD1MCT0_9FABA</name>
<dbReference type="AlphaFoldDB" id="A0ABD1MCT0"/>